<evidence type="ECO:0000313" key="5">
    <source>
        <dbReference type="Proteomes" id="UP000826300"/>
    </source>
</evidence>
<keyword evidence="1" id="KW-0328">Glycosyltransferase</keyword>
<dbReference type="GO" id="GO:0016758">
    <property type="term" value="F:hexosyltransferase activity"/>
    <property type="evidence" value="ECO:0007669"/>
    <property type="project" value="TreeGrafter"/>
</dbReference>
<dbReference type="EMBL" id="CP069370">
    <property type="protein sequence ID" value="QYZ69014.1"/>
    <property type="molecule type" value="Genomic_DNA"/>
</dbReference>
<organism evidence="4 5">
    <name type="scientific">Neotabrizicola shimadae</name>
    <dbReference type="NCBI Taxonomy" id="2807096"/>
    <lineage>
        <taxon>Bacteria</taxon>
        <taxon>Pseudomonadati</taxon>
        <taxon>Pseudomonadota</taxon>
        <taxon>Alphaproteobacteria</taxon>
        <taxon>Rhodobacterales</taxon>
        <taxon>Paracoccaceae</taxon>
        <taxon>Neotabrizicola</taxon>
    </lineage>
</organism>
<keyword evidence="5" id="KW-1185">Reference proteome</keyword>
<evidence type="ECO:0000256" key="3">
    <source>
        <dbReference type="SAM" id="MobiDB-lite"/>
    </source>
</evidence>
<dbReference type="KEGG" id="nsm:JO391_14870"/>
<feature type="region of interest" description="Disordered" evidence="3">
    <location>
        <begin position="1"/>
        <end position="29"/>
    </location>
</feature>
<reference evidence="4" key="1">
    <citation type="submission" date="2021-02" db="EMBL/GenBank/DDBJ databases">
        <title>Rhodobacter shimadae sp. nov., an aerobic anoxygenic phototrophic bacterium isolated from a hot spring.</title>
        <authorList>
            <person name="Muramatsu S."/>
            <person name="Haruta S."/>
            <person name="Hirose S."/>
            <person name="Hanada S."/>
        </authorList>
    </citation>
    <scope>NUCLEOTIDE SEQUENCE</scope>
    <source>
        <strain evidence="4">N10</strain>
    </source>
</reference>
<dbReference type="InterPro" id="IPR004629">
    <property type="entry name" value="WecG_TagA_CpsF"/>
</dbReference>
<keyword evidence="2" id="KW-0808">Transferase</keyword>
<dbReference type="Pfam" id="PF03808">
    <property type="entry name" value="Glyco_tran_WecG"/>
    <property type="match status" value="1"/>
</dbReference>
<dbReference type="CDD" id="cd06533">
    <property type="entry name" value="Glyco_transf_WecG_TagA"/>
    <property type="match status" value="1"/>
</dbReference>
<name>A0A8G1ED43_9RHOB</name>
<sequence>MGSRTLSGAKNPPCSRVERAPGLAETHHFPSGDDFRTRLSLPRGEACYDNPITRRRVRVEFRFGSDRVTITHPDRAALLTEVDRRLAAGRGFALATLNLDHMVKLRHDPAFRAAYQRQDIVVADGNPVVWLSRLARRPVSLVPGADLVLPLAEAAARHGVPVALIGSTDVSLNRAAAALKAQVPGLTVACTIAPSFGFDPEGEEAAAILTRLRDENVGLAFIALGAPKQERLAARGRALSPRTGFASIGAGLDFLAGTQHRAPAGFRALSLEWLWRALMQPRRMIPRYMACAAILPGEAARALRQRTG</sequence>
<evidence type="ECO:0000313" key="4">
    <source>
        <dbReference type="EMBL" id="QYZ69014.1"/>
    </source>
</evidence>
<gene>
    <name evidence="4" type="ORF">JO391_14870</name>
</gene>
<accession>A0A8G1ED43</accession>
<dbReference type="PANTHER" id="PTHR34136">
    <property type="match status" value="1"/>
</dbReference>
<dbReference type="AlphaFoldDB" id="A0A8G1ED43"/>
<dbReference type="PANTHER" id="PTHR34136:SF1">
    <property type="entry name" value="UDP-N-ACETYL-D-MANNOSAMINURONIC ACID TRANSFERASE"/>
    <property type="match status" value="1"/>
</dbReference>
<evidence type="ECO:0000256" key="1">
    <source>
        <dbReference type="ARBA" id="ARBA00022676"/>
    </source>
</evidence>
<protein>
    <submittedName>
        <fullName evidence="4">WecB/TagA/CpsF family glycosyltransferase</fullName>
    </submittedName>
</protein>
<dbReference type="Proteomes" id="UP000826300">
    <property type="component" value="Chromosome"/>
</dbReference>
<dbReference type="NCBIfam" id="TIGR00696">
    <property type="entry name" value="wecG_tagA_cpsF"/>
    <property type="match status" value="1"/>
</dbReference>
<proteinExistence type="predicted"/>
<evidence type="ECO:0000256" key="2">
    <source>
        <dbReference type="ARBA" id="ARBA00022679"/>
    </source>
</evidence>